<evidence type="ECO:0000259" key="2">
    <source>
        <dbReference type="PROSITE" id="PS50110"/>
    </source>
</evidence>
<reference evidence="4" key="1">
    <citation type="submission" date="2016-10" db="EMBL/GenBank/DDBJ databases">
        <authorList>
            <person name="Varghese N."/>
            <person name="Submissions S."/>
        </authorList>
    </citation>
    <scope>NUCLEOTIDE SEQUENCE [LARGE SCALE GENOMIC DNA]</scope>
    <source>
        <strain evidence="4">DSM 15282</strain>
    </source>
</reference>
<gene>
    <name evidence="3" type="ORF">SAMN04488519_11173</name>
</gene>
<dbReference type="Pfam" id="PF00072">
    <property type="entry name" value="Response_reg"/>
    <property type="match status" value="1"/>
</dbReference>
<evidence type="ECO:0000256" key="1">
    <source>
        <dbReference type="PROSITE-ProRule" id="PRU00169"/>
    </source>
</evidence>
<sequence length="135" mass="15696">MNTFLPNVLVIDDDPGILFLHKIIIKGEGLHPNPITFFDPEEALNHILENDIPEKGILIFLDINMPRMSGWELLNHLEKELRHVKVRVVMVTSSLDRSDKEKAQKSPFVMDFWEKPLNENQIALVAKQIPIWFEM</sequence>
<organism evidence="3 4">
    <name type="scientific">Algoriphagus ornithinivorans</name>
    <dbReference type="NCBI Taxonomy" id="226506"/>
    <lineage>
        <taxon>Bacteria</taxon>
        <taxon>Pseudomonadati</taxon>
        <taxon>Bacteroidota</taxon>
        <taxon>Cytophagia</taxon>
        <taxon>Cytophagales</taxon>
        <taxon>Cyclobacteriaceae</taxon>
        <taxon>Algoriphagus</taxon>
    </lineage>
</organism>
<name>A0A1I5J516_9BACT</name>
<accession>A0A1I5J516</accession>
<protein>
    <submittedName>
        <fullName evidence="3">Response regulator receiver domain-containing protein</fullName>
    </submittedName>
</protein>
<keyword evidence="4" id="KW-1185">Reference proteome</keyword>
<feature type="modified residue" description="4-aspartylphosphate" evidence="1">
    <location>
        <position position="62"/>
    </location>
</feature>
<dbReference type="EMBL" id="FOVW01000011">
    <property type="protein sequence ID" value="SFO67739.1"/>
    <property type="molecule type" value="Genomic_DNA"/>
</dbReference>
<dbReference type="InterPro" id="IPR001789">
    <property type="entry name" value="Sig_transdc_resp-reg_receiver"/>
</dbReference>
<dbReference type="GO" id="GO:0000160">
    <property type="term" value="P:phosphorelay signal transduction system"/>
    <property type="evidence" value="ECO:0007669"/>
    <property type="project" value="InterPro"/>
</dbReference>
<dbReference type="CDD" id="cd00156">
    <property type="entry name" value="REC"/>
    <property type="match status" value="1"/>
</dbReference>
<dbReference type="AlphaFoldDB" id="A0A1I5J516"/>
<evidence type="ECO:0000313" key="4">
    <source>
        <dbReference type="Proteomes" id="UP000199564"/>
    </source>
</evidence>
<dbReference type="Proteomes" id="UP000199564">
    <property type="component" value="Unassembled WGS sequence"/>
</dbReference>
<feature type="domain" description="Response regulatory" evidence="2">
    <location>
        <begin position="7"/>
        <end position="130"/>
    </location>
</feature>
<keyword evidence="1" id="KW-0597">Phosphoprotein</keyword>
<dbReference type="InterPro" id="IPR052893">
    <property type="entry name" value="TCS_response_regulator"/>
</dbReference>
<proteinExistence type="predicted"/>
<dbReference type="PANTHER" id="PTHR44520">
    <property type="entry name" value="RESPONSE REGULATOR RCP1-RELATED"/>
    <property type="match status" value="1"/>
</dbReference>
<dbReference type="SMART" id="SM00448">
    <property type="entry name" value="REC"/>
    <property type="match status" value="1"/>
</dbReference>
<dbReference type="PROSITE" id="PS50110">
    <property type="entry name" value="RESPONSE_REGULATORY"/>
    <property type="match status" value="1"/>
</dbReference>
<dbReference type="STRING" id="226506.SAMN04488519_11173"/>
<dbReference type="PANTHER" id="PTHR44520:SF2">
    <property type="entry name" value="RESPONSE REGULATOR RCP1"/>
    <property type="match status" value="1"/>
</dbReference>
<dbReference type="RefSeq" id="WP_091655328.1">
    <property type="nucleotide sequence ID" value="NZ_FOVW01000011.1"/>
</dbReference>
<dbReference type="InterPro" id="IPR011006">
    <property type="entry name" value="CheY-like_superfamily"/>
</dbReference>
<dbReference type="Gene3D" id="3.40.50.2300">
    <property type="match status" value="1"/>
</dbReference>
<evidence type="ECO:0000313" key="3">
    <source>
        <dbReference type="EMBL" id="SFO67739.1"/>
    </source>
</evidence>
<dbReference type="SUPFAM" id="SSF52172">
    <property type="entry name" value="CheY-like"/>
    <property type="match status" value="1"/>
</dbReference>